<evidence type="ECO:0000256" key="1">
    <source>
        <dbReference type="ARBA" id="ARBA00004127"/>
    </source>
</evidence>
<dbReference type="InterPro" id="IPR001516">
    <property type="entry name" value="Proton_antipo_N"/>
</dbReference>
<feature type="transmembrane region" description="Helical" evidence="6">
    <location>
        <begin position="179"/>
        <end position="197"/>
    </location>
</feature>
<dbReference type="InterPro" id="IPR018393">
    <property type="entry name" value="NADHpl_OxRdtase_5_subgr"/>
</dbReference>
<dbReference type="PRINTS" id="PR01435">
    <property type="entry name" value="NPOXDRDTASE5"/>
</dbReference>
<accession>A0A0U9HYA0</accession>
<protein>
    <submittedName>
        <fullName evidence="9">NADH-quinone oxidoreductase subunit L</fullName>
    </submittedName>
</protein>
<feature type="transmembrane region" description="Helical" evidence="6">
    <location>
        <begin position="423"/>
        <end position="446"/>
    </location>
</feature>
<dbReference type="EMBL" id="BCNO01000001">
    <property type="protein sequence ID" value="GAQ95013.1"/>
    <property type="molecule type" value="Genomic_DNA"/>
</dbReference>
<keyword evidence="4 6" id="KW-0472">Membrane</keyword>
<dbReference type="NCBIfam" id="TIGR01974">
    <property type="entry name" value="NDH_I_L"/>
    <property type="match status" value="1"/>
</dbReference>
<feature type="transmembrane region" description="Helical" evidence="6">
    <location>
        <begin position="613"/>
        <end position="632"/>
    </location>
</feature>
<feature type="transmembrane region" description="Helical" evidence="6">
    <location>
        <begin position="342"/>
        <end position="360"/>
    </location>
</feature>
<dbReference type="GO" id="GO:0016020">
    <property type="term" value="C:membrane"/>
    <property type="evidence" value="ECO:0007669"/>
    <property type="project" value="UniProtKB-SubCell"/>
</dbReference>
<keyword evidence="3 6" id="KW-1133">Transmembrane helix</keyword>
<evidence type="ECO:0000313" key="10">
    <source>
        <dbReference type="Proteomes" id="UP000054976"/>
    </source>
</evidence>
<dbReference type="STRING" id="86166.TAGGR_11213"/>
<feature type="transmembrane region" description="Helical" evidence="6">
    <location>
        <begin position="256"/>
        <end position="274"/>
    </location>
</feature>
<evidence type="ECO:0000259" key="7">
    <source>
        <dbReference type="Pfam" id="PF00361"/>
    </source>
</evidence>
<dbReference type="GO" id="GO:0042773">
    <property type="term" value="P:ATP synthesis coupled electron transport"/>
    <property type="evidence" value="ECO:0007669"/>
    <property type="project" value="InterPro"/>
</dbReference>
<keyword evidence="2 5" id="KW-0812">Transmembrane</keyword>
<feature type="transmembrane region" description="Helical" evidence="6">
    <location>
        <begin position="314"/>
        <end position="336"/>
    </location>
</feature>
<dbReference type="NCBIfam" id="NF005141">
    <property type="entry name" value="PRK06590.1"/>
    <property type="match status" value="1"/>
</dbReference>
<sequence>MDERLYFLILLFPLAGFLFNIVIGRFVNTRWVSWIGVLSILGSLVVSLFAIKEVFSGKTIEYNLYTWILSDDLKVSFGYLIDQLTAVMLFVVCFVGWLIHIYSVGYMHGDPGYSRYFAYLNLFVFSMLMLVMGNNLVMLYFGWEAVGLCSYFLIAFWYKKKSAADAGKKAFIVNRIGDFGFALGIFLLFINVYALNYTDVFPKISGLQGQTINLLGCNVELITLIALLLFCGAVGKSAQIPLYVWLPDAMEGPTPVSALIHAATMVTAGVFMVTRLSPLYSLSETALAVVAIIGAVTAFYSATIGVVQRDMKRIIAYSTISQIGYMFAACGVAAYGAGVFHLYTHAFFKALLFLGAGSVMHAMAGELDIYKMGGLRKKMPITYITFLIAALAISGIPGLSGFFSKDEILWYAFASAKPYGKFVWFLLTITAALTAFYTFRVVFVAFHGKFRGTVDEFKHVHESPSVMTVPLVILAIGSVLVGYFSVPHFLEPLVGKPAVAVSHEKEKVVMTISIIAGLLGIITAWYMYILKPWVPEKLTTSFKGLYKILWNKYYVDELYSSLFVKPTLWIADKLIERITDIKIIEGIVNGIPKLIYKAGLLIRPVQTGQLQQYAMLMIAGVIIFVLIVLSIGKF</sequence>
<evidence type="ECO:0000256" key="4">
    <source>
        <dbReference type="ARBA" id="ARBA00023136"/>
    </source>
</evidence>
<dbReference type="PRINTS" id="PR01434">
    <property type="entry name" value="NADHDHGNASE5"/>
</dbReference>
<organism evidence="9 10">
    <name type="scientific">Thermodesulfovibrio aggregans</name>
    <dbReference type="NCBI Taxonomy" id="86166"/>
    <lineage>
        <taxon>Bacteria</taxon>
        <taxon>Pseudomonadati</taxon>
        <taxon>Nitrospirota</taxon>
        <taxon>Thermodesulfovibrionia</taxon>
        <taxon>Thermodesulfovibrionales</taxon>
        <taxon>Thermodesulfovibrionaceae</taxon>
        <taxon>Thermodesulfovibrio</taxon>
    </lineage>
</organism>
<dbReference type="OrthoDB" id="9807568at2"/>
<dbReference type="AlphaFoldDB" id="A0A0U9HYA0"/>
<feature type="transmembrane region" description="Helical" evidence="6">
    <location>
        <begin position="139"/>
        <end position="158"/>
    </location>
</feature>
<reference evidence="10" key="1">
    <citation type="submission" date="2016-01" db="EMBL/GenBank/DDBJ databases">
        <title>Draft genome sequence of Thermodesulfovibrio aggregans strain TGE-P1.</title>
        <authorList>
            <person name="Sekiguchi Y."/>
            <person name="Ohashi A."/>
            <person name="Matsuura N."/>
            <person name="Tourlousse M.D."/>
        </authorList>
    </citation>
    <scope>NUCLEOTIDE SEQUENCE [LARGE SCALE GENOMIC DNA]</scope>
    <source>
        <strain evidence="10">TGE-P1</strain>
    </source>
</reference>
<dbReference type="PANTHER" id="PTHR42829:SF2">
    <property type="entry name" value="NADH-UBIQUINONE OXIDOREDUCTASE CHAIN 5"/>
    <property type="match status" value="1"/>
</dbReference>
<evidence type="ECO:0000313" key="9">
    <source>
        <dbReference type="EMBL" id="GAQ95013.1"/>
    </source>
</evidence>
<dbReference type="Gene3D" id="1.20.5.2700">
    <property type="match status" value="1"/>
</dbReference>
<feature type="domain" description="NADH:quinone oxidoreductase/Mrp antiporter transmembrane" evidence="7">
    <location>
        <begin position="134"/>
        <end position="419"/>
    </location>
</feature>
<dbReference type="RefSeq" id="WP_059176415.1">
    <property type="nucleotide sequence ID" value="NZ_BCNO01000001.1"/>
</dbReference>
<dbReference type="GO" id="GO:0012505">
    <property type="term" value="C:endomembrane system"/>
    <property type="evidence" value="ECO:0007669"/>
    <property type="project" value="UniProtKB-SubCell"/>
</dbReference>
<dbReference type="Proteomes" id="UP000054976">
    <property type="component" value="Unassembled WGS sequence"/>
</dbReference>
<feature type="transmembrane region" description="Helical" evidence="6">
    <location>
        <begin position="84"/>
        <end position="104"/>
    </location>
</feature>
<feature type="transmembrane region" description="Helical" evidence="6">
    <location>
        <begin position="381"/>
        <end position="403"/>
    </location>
</feature>
<feature type="transmembrane region" description="Helical" evidence="6">
    <location>
        <begin position="286"/>
        <end position="307"/>
    </location>
</feature>
<evidence type="ECO:0000256" key="2">
    <source>
        <dbReference type="ARBA" id="ARBA00022692"/>
    </source>
</evidence>
<feature type="transmembrane region" description="Helical" evidence="6">
    <location>
        <begin position="116"/>
        <end position="133"/>
    </location>
</feature>
<feature type="transmembrane region" description="Helical" evidence="6">
    <location>
        <begin position="31"/>
        <end position="51"/>
    </location>
</feature>
<dbReference type="GO" id="GO:0015990">
    <property type="term" value="P:electron transport coupled proton transport"/>
    <property type="evidence" value="ECO:0007669"/>
    <property type="project" value="TreeGrafter"/>
</dbReference>
<feature type="transmembrane region" description="Helical" evidence="6">
    <location>
        <begin position="212"/>
        <end position="235"/>
    </location>
</feature>
<evidence type="ECO:0000259" key="8">
    <source>
        <dbReference type="Pfam" id="PF00662"/>
    </source>
</evidence>
<feature type="transmembrane region" description="Helical" evidence="6">
    <location>
        <begin position="6"/>
        <end position="24"/>
    </location>
</feature>
<dbReference type="Pfam" id="PF00662">
    <property type="entry name" value="Proton_antipo_N"/>
    <property type="match status" value="1"/>
</dbReference>
<feature type="transmembrane region" description="Helical" evidence="6">
    <location>
        <begin position="510"/>
        <end position="529"/>
    </location>
</feature>
<dbReference type="Pfam" id="PF00361">
    <property type="entry name" value="Proton_antipo_M"/>
    <property type="match status" value="1"/>
</dbReference>
<dbReference type="PANTHER" id="PTHR42829">
    <property type="entry name" value="NADH-UBIQUINONE OXIDOREDUCTASE CHAIN 5"/>
    <property type="match status" value="1"/>
</dbReference>
<proteinExistence type="predicted"/>
<evidence type="ECO:0000256" key="6">
    <source>
        <dbReference type="SAM" id="Phobius"/>
    </source>
</evidence>
<name>A0A0U9HYA0_9BACT</name>
<comment type="subcellular location">
    <subcellularLocation>
        <location evidence="1">Endomembrane system</location>
        <topology evidence="1">Multi-pass membrane protein</topology>
    </subcellularLocation>
    <subcellularLocation>
        <location evidence="5">Membrane</location>
        <topology evidence="5">Multi-pass membrane protein</topology>
    </subcellularLocation>
</comment>
<dbReference type="GO" id="GO:0003954">
    <property type="term" value="F:NADH dehydrogenase activity"/>
    <property type="evidence" value="ECO:0007669"/>
    <property type="project" value="TreeGrafter"/>
</dbReference>
<dbReference type="InterPro" id="IPR001750">
    <property type="entry name" value="ND/Mrp_TM"/>
</dbReference>
<dbReference type="GO" id="GO:0008137">
    <property type="term" value="F:NADH dehydrogenase (ubiquinone) activity"/>
    <property type="evidence" value="ECO:0007669"/>
    <property type="project" value="InterPro"/>
</dbReference>
<evidence type="ECO:0000256" key="5">
    <source>
        <dbReference type="RuleBase" id="RU000320"/>
    </source>
</evidence>
<comment type="caution">
    <text evidence="9">The sequence shown here is derived from an EMBL/GenBank/DDBJ whole genome shotgun (WGS) entry which is preliminary data.</text>
</comment>
<feature type="transmembrane region" description="Helical" evidence="6">
    <location>
        <begin position="467"/>
        <end position="490"/>
    </location>
</feature>
<gene>
    <name evidence="9" type="ORF">TAGGR_11213</name>
</gene>
<dbReference type="InterPro" id="IPR003945">
    <property type="entry name" value="NU5C-like"/>
</dbReference>
<keyword evidence="10" id="KW-1185">Reference proteome</keyword>
<feature type="domain" description="NADH-Ubiquinone oxidoreductase (complex I) chain 5 N-terminal" evidence="8">
    <location>
        <begin position="67"/>
        <end position="117"/>
    </location>
</feature>
<evidence type="ECO:0000256" key="3">
    <source>
        <dbReference type="ARBA" id="ARBA00022989"/>
    </source>
</evidence>